<dbReference type="InterPro" id="IPR036397">
    <property type="entry name" value="RNaseH_sf"/>
</dbReference>
<feature type="domain" description="Reverse transcriptase" evidence="2">
    <location>
        <begin position="485"/>
        <end position="663"/>
    </location>
</feature>
<dbReference type="EMBL" id="NIVC01000291">
    <property type="protein sequence ID" value="PAA86189.1"/>
    <property type="molecule type" value="Genomic_DNA"/>
</dbReference>
<dbReference type="FunFam" id="3.30.420.10:FF:000063">
    <property type="entry name" value="Retrovirus-related Pol polyprotein from transposon 297-like Protein"/>
    <property type="match status" value="1"/>
</dbReference>
<dbReference type="SUPFAM" id="SSF56672">
    <property type="entry name" value="DNA/RNA polymerases"/>
    <property type="match status" value="1"/>
</dbReference>
<feature type="region of interest" description="Disordered" evidence="1">
    <location>
        <begin position="1305"/>
        <end position="1351"/>
    </location>
</feature>
<evidence type="ECO:0000256" key="1">
    <source>
        <dbReference type="SAM" id="MobiDB-lite"/>
    </source>
</evidence>
<dbReference type="SUPFAM" id="SSF53098">
    <property type="entry name" value="Ribonuclease H-like"/>
    <property type="match status" value="1"/>
</dbReference>
<evidence type="ECO:0000259" key="2">
    <source>
        <dbReference type="PROSITE" id="PS50878"/>
    </source>
</evidence>
<reference evidence="4 5" key="1">
    <citation type="submission" date="2017-06" db="EMBL/GenBank/DDBJ databases">
        <title>A platform for efficient transgenesis in Macrostomum lignano, a flatworm model organism for stem cell research.</title>
        <authorList>
            <person name="Berezikov E."/>
        </authorList>
    </citation>
    <scope>NUCLEOTIDE SEQUENCE [LARGE SCALE GENOMIC DNA]</scope>
    <source>
        <strain evidence="4">DV1</strain>
        <tissue evidence="4">Whole organism</tissue>
    </source>
</reference>
<evidence type="ECO:0000313" key="5">
    <source>
        <dbReference type="Proteomes" id="UP000215902"/>
    </source>
</evidence>
<dbReference type="Gene3D" id="3.10.10.10">
    <property type="entry name" value="HIV Type 1 Reverse Transcriptase, subunit A, domain 1"/>
    <property type="match status" value="1"/>
</dbReference>
<dbReference type="InterPro" id="IPR012337">
    <property type="entry name" value="RNaseH-like_sf"/>
</dbReference>
<dbReference type="OrthoDB" id="6118683at2759"/>
<dbReference type="InterPro" id="IPR050951">
    <property type="entry name" value="Retrovirus_Pol_polyprotein"/>
</dbReference>
<dbReference type="PANTHER" id="PTHR37984">
    <property type="entry name" value="PROTEIN CBG26694"/>
    <property type="match status" value="1"/>
</dbReference>
<proteinExistence type="predicted"/>
<dbReference type="Pfam" id="PF17919">
    <property type="entry name" value="RT_RNaseH_2"/>
    <property type="match status" value="1"/>
</dbReference>
<accession>A0A267GLM4</accession>
<dbReference type="InterPro" id="IPR001584">
    <property type="entry name" value="Integrase_cat-core"/>
</dbReference>
<evidence type="ECO:0000259" key="3">
    <source>
        <dbReference type="PROSITE" id="PS50994"/>
    </source>
</evidence>
<comment type="caution">
    <text evidence="4">The sequence shown here is derived from an EMBL/GenBank/DDBJ whole genome shotgun (WGS) entry which is preliminary data.</text>
</comment>
<dbReference type="GO" id="GO:0015074">
    <property type="term" value="P:DNA integration"/>
    <property type="evidence" value="ECO:0007669"/>
    <property type="project" value="InterPro"/>
</dbReference>
<dbReference type="FunFam" id="3.30.70.270:FF:000026">
    <property type="entry name" value="Transposon Ty3-G Gag-Pol polyprotein"/>
    <property type="match status" value="1"/>
</dbReference>
<dbReference type="InterPro" id="IPR043128">
    <property type="entry name" value="Rev_trsase/Diguanyl_cyclase"/>
</dbReference>
<organism evidence="4 5">
    <name type="scientific">Macrostomum lignano</name>
    <dbReference type="NCBI Taxonomy" id="282301"/>
    <lineage>
        <taxon>Eukaryota</taxon>
        <taxon>Metazoa</taxon>
        <taxon>Spiralia</taxon>
        <taxon>Lophotrochozoa</taxon>
        <taxon>Platyhelminthes</taxon>
        <taxon>Rhabditophora</taxon>
        <taxon>Macrostomorpha</taxon>
        <taxon>Macrostomida</taxon>
        <taxon>Macrostomidae</taxon>
        <taxon>Macrostomum</taxon>
    </lineage>
</organism>
<dbReference type="STRING" id="282301.A0A267GLM4"/>
<dbReference type="InterPro" id="IPR043502">
    <property type="entry name" value="DNA/RNA_pol_sf"/>
</dbReference>
<dbReference type="PROSITE" id="PS50994">
    <property type="entry name" value="INTEGRASE"/>
    <property type="match status" value="1"/>
</dbReference>
<dbReference type="Gene3D" id="3.30.70.270">
    <property type="match status" value="2"/>
</dbReference>
<dbReference type="PROSITE" id="PS50878">
    <property type="entry name" value="RT_POL"/>
    <property type="match status" value="1"/>
</dbReference>
<dbReference type="CDD" id="cd09274">
    <property type="entry name" value="RNase_HI_RT_Ty3"/>
    <property type="match status" value="1"/>
</dbReference>
<dbReference type="Pfam" id="PF00665">
    <property type="entry name" value="rve"/>
    <property type="match status" value="1"/>
</dbReference>
<dbReference type="Gene3D" id="1.10.340.70">
    <property type="match status" value="1"/>
</dbReference>
<sequence>MSDAAGLRPPGPMVFDEAKSERWRKWIGAFNLYMTATKRDKEADSMKNAILLTAIGEEGRDIFETFELSTDSAHKDIIDKFEKFCIPLDSETFDRYKFRMRKQEQYEDFDHFINELRLLIKRCSFSKPKNGQCIDDAMLRDQIVYGIHNSALRERLLEEEKLTLEKAIVLCRATEASKMQARQMTGIKSENRNSVSRIVKDPDHKLQQSTRAKSKSITRKAPTGQQACRYCGKNHKFGHTNCSAYGKTCLNCGQKNHFKAMCRKEKTKQSKQIRTVEDELTDVTETSNSYQAAAWDVSKYSMNYYNGNEVKAVSRTVVSLDTEFGHIVNYKIDTGADVNIMSEKRLRTITDNPLEKDHTRLSVYNNQTLNVKGKIKLRLSHKDAVHTAEFTIIEEDNTPLLATDTAEKLGLIQILNVTKTTDKEVLTESKIFKEYSDVFEGIGCLPGAHHISLREGAIPKVQGPRKVPFAAMKALREELDRLQSQGIITKCDQPADWVSNVVIVWKKDNSIRLCLDPKNLNDDIVRNRYPIPTYDEMISEMTGAKYFSTFDAKSGFHQVQLDQESSLLTAFHTPFGVYKWNRLAFGLKDAPEAYQRRIKEEVTSQVEKSANYIDDIIVWGKTREEHDQAVRNLLEQCRKKNLTLNRQKTSIGKTELRFLGHILTDKGVKVDPQKVNSIKEMPHPNSFEQCAEKQAQLQQFIGSANYLSRFIANFSALTSPLRELMKKESEWVWTNDQEKAYQGIKQCLCEAPVLAPFDPNKDLILSVDASKDGLGAALLQEGHVIEYASSALTSAQKKYAQIEKEMLAIVFGCRRFRQYLWGRRVSVESDHKPLQYIMKKPMDELSARIQRLILKIQEFDLDVQYKPGRYLYLADTLSRAFLQSVHSASDKDSELENQILGIQKVCLPEDLLKKIQEHTYADSTCHAIKNRIREGWPELRNQLPEQLKPFWNVRHDLAEHDRLIMKTSKIFIPLTMRHEFLNIIHEGHQGIEKTLLKARGSVYWPQMRRDIQNYIAACDACQSSQSRPQKETIIKSPHPDYPFQECATDLFDFKGRKFIVLVDRYSRWICADPLRSNTAEFVILQLKKYFSTFGTPEKLRCDNGPPFSSNAFQLYAKSSGIALVTSSPRYPQSNGLAERAVQTVKCFLRKNEDFEKAMLHYRNTPIERGLPTPAELLMGRKLRYELPVPIMELIPKRTWTKNDLETLNAMRRKDAIRYNSTARDLKPLETGEQVWLYEDKRQWIPAEIQSRDHTDPERSYQVQTADGKCYRRNRRFLAPRVANSRLSAIPKHLALQRPVDISESHLKDSTASSGIQPTHEHPTTSNPAEDANRQTTNADTNAPYVTRSGRTVKQTRFYQAV</sequence>
<dbReference type="Proteomes" id="UP000215902">
    <property type="component" value="Unassembled WGS sequence"/>
</dbReference>
<keyword evidence="5" id="KW-1185">Reference proteome</keyword>
<evidence type="ECO:0008006" key="6">
    <source>
        <dbReference type="Google" id="ProtNLM"/>
    </source>
</evidence>
<name>A0A267GLM4_9PLAT</name>
<dbReference type="FunFam" id="3.10.20.370:FF:000001">
    <property type="entry name" value="Retrovirus-related Pol polyprotein from transposon 17.6-like protein"/>
    <property type="match status" value="1"/>
</dbReference>
<dbReference type="Pfam" id="PF17921">
    <property type="entry name" value="Integrase_H2C2"/>
    <property type="match status" value="1"/>
</dbReference>
<dbReference type="InterPro" id="IPR041577">
    <property type="entry name" value="RT_RNaseH_2"/>
</dbReference>
<dbReference type="InterPro" id="IPR000477">
    <property type="entry name" value="RT_dom"/>
</dbReference>
<feature type="domain" description="Integrase catalytic" evidence="3">
    <location>
        <begin position="1038"/>
        <end position="1203"/>
    </location>
</feature>
<dbReference type="Pfam" id="PF00078">
    <property type="entry name" value="RVT_1"/>
    <property type="match status" value="1"/>
</dbReference>
<dbReference type="CDD" id="cd01647">
    <property type="entry name" value="RT_LTR"/>
    <property type="match status" value="1"/>
</dbReference>
<feature type="compositionally biased region" description="Polar residues" evidence="1">
    <location>
        <begin position="1323"/>
        <end position="1340"/>
    </location>
</feature>
<dbReference type="GO" id="GO:0003676">
    <property type="term" value="F:nucleic acid binding"/>
    <property type="evidence" value="ECO:0007669"/>
    <property type="project" value="InterPro"/>
</dbReference>
<gene>
    <name evidence="4" type="ORF">BOX15_Mlig004652g2</name>
</gene>
<evidence type="ECO:0000313" key="4">
    <source>
        <dbReference type="EMBL" id="PAA86189.1"/>
    </source>
</evidence>
<dbReference type="FunFam" id="1.10.340.70:FF:000003">
    <property type="entry name" value="Protein CBG25708"/>
    <property type="match status" value="1"/>
</dbReference>
<dbReference type="InterPro" id="IPR041588">
    <property type="entry name" value="Integrase_H2C2"/>
</dbReference>
<dbReference type="PANTHER" id="PTHR37984:SF8">
    <property type="entry name" value="CCHC-TYPE DOMAIN-CONTAINING PROTEIN"/>
    <property type="match status" value="1"/>
</dbReference>
<dbReference type="Gene3D" id="3.30.420.10">
    <property type="entry name" value="Ribonuclease H-like superfamily/Ribonuclease H"/>
    <property type="match status" value="1"/>
</dbReference>
<protein>
    <recommendedName>
        <fullName evidence="6">Reverse transcriptase</fullName>
    </recommendedName>
</protein>